<dbReference type="GO" id="GO:0003688">
    <property type="term" value="F:DNA replication origin binding"/>
    <property type="evidence" value="ECO:0007669"/>
    <property type="project" value="UniProtKB-UniRule"/>
</dbReference>
<protein>
    <recommendedName>
        <fullName evidence="8 9">Chromosomal replication initiator protein DnaA</fullName>
    </recommendedName>
</protein>
<dbReference type="Pfam" id="PF08299">
    <property type="entry name" value="Bac_DnaA_C"/>
    <property type="match status" value="1"/>
</dbReference>
<feature type="domain" description="Chromosomal replication initiator DnaA C-terminal" evidence="13">
    <location>
        <begin position="342"/>
        <end position="410"/>
    </location>
</feature>
<evidence type="ECO:0000256" key="1">
    <source>
        <dbReference type="ARBA" id="ARBA00006583"/>
    </source>
</evidence>
<feature type="binding site" evidence="8">
    <location>
        <position position="146"/>
    </location>
    <ligand>
        <name>ATP</name>
        <dbReference type="ChEBI" id="CHEBI:30616"/>
    </ligand>
</feature>
<keyword evidence="7 8" id="KW-0238">DNA-binding</keyword>
<sequence>MDKNELWRRCLVDIKEQVREDSFKTWFSNLEISRLSATEALLITSGGDIHAGFIEDKYSRLIKECLKKNTGTDYAIRVAAKIKPGDADVRTEVYESPLNHDFTFENFVVGKSNEFAYSAALAIAKTPGQNRFNPLFIYGGTGLGKTHLLHAIANLIQKSFPDNRICMKSSVQFTDHFIKSLEIKKQDDFNRFYKTCSVLLIDDIQFLEGKPGTQEIFFHVFNELYQNNKQIVITSDKHPKDLGDLEDRLVSRFQSGLTVDIQPPNVETKTAILHMKAEKSRLNLQDDVIDYIAKNSSSNIREMEGYIVKLLAYSSMYAVDIDYAKAIEILSFKNRDENKKIYVEEVIETVAKYYKTTPEKIINGTREKENVVPRQMAMYLSRKLTNASLKGIGKIFLKDHSTVVHGCKNIEKIMAENQLIKNDMAFITKELITY</sequence>
<dbReference type="NCBIfam" id="TIGR00362">
    <property type="entry name" value="DnaA"/>
    <property type="match status" value="1"/>
</dbReference>
<comment type="caution">
    <text evidence="14">The sequence shown here is derived from an EMBL/GenBank/DDBJ whole genome shotgun (WGS) entry which is preliminary data.</text>
</comment>
<organism evidence="14 15">
    <name type="scientific">Candidatus Raymondbacteria bacterium RIFOXYD12_FULL_49_13</name>
    <dbReference type="NCBI Taxonomy" id="1817890"/>
    <lineage>
        <taxon>Bacteria</taxon>
        <taxon>Raymondiibacteriota</taxon>
    </lineage>
</organism>
<dbReference type="InterPro" id="IPR013317">
    <property type="entry name" value="DnaA_dom"/>
</dbReference>
<keyword evidence="5 8" id="KW-0067">ATP-binding</keyword>
<comment type="similarity">
    <text evidence="1 8 11">Belongs to the DnaA family.</text>
</comment>
<keyword evidence="2 8" id="KW-0963">Cytoplasm</keyword>
<evidence type="ECO:0000313" key="14">
    <source>
        <dbReference type="EMBL" id="OGK05359.1"/>
    </source>
</evidence>
<keyword evidence="6 8" id="KW-0446">Lipid-binding</keyword>
<feature type="binding site" evidence="8">
    <location>
        <position position="144"/>
    </location>
    <ligand>
        <name>ATP</name>
        <dbReference type="ChEBI" id="CHEBI:30616"/>
    </ligand>
</feature>
<evidence type="ECO:0000256" key="6">
    <source>
        <dbReference type="ARBA" id="ARBA00023121"/>
    </source>
</evidence>
<evidence type="ECO:0000256" key="9">
    <source>
        <dbReference type="NCBIfam" id="TIGR00362"/>
    </source>
</evidence>
<dbReference type="InterPro" id="IPR013159">
    <property type="entry name" value="DnaA_C"/>
</dbReference>
<evidence type="ECO:0000256" key="8">
    <source>
        <dbReference type="HAMAP-Rule" id="MF_00377"/>
    </source>
</evidence>
<comment type="subunit">
    <text evidence="8">Oligomerizes as a right-handed, spiral filament on DNA at oriC.</text>
</comment>
<evidence type="ECO:0000256" key="3">
    <source>
        <dbReference type="ARBA" id="ARBA00022705"/>
    </source>
</evidence>
<dbReference type="CDD" id="cd00009">
    <property type="entry name" value="AAA"/>
    <property type="match status" value="1"/>
</dbReference>
<evidence type="ECO:0000256" key="4">
    <source>
        <dbReference type="ARBA" id="ARBA00022741"/>
    </source>
</evidence>
<evidence type="ECO:0000313" key="15">
    <source>
        <dbReference type="Proteomes" id="UP000179243"/>
    </source>
</evidence>
<keyword evidence="4 8" id="KW-0547">Nucleotide-binding</keyword>
<evidence type="ECO:0000259" key="13">
    <source>
        <dbReference type="SMART" id="SM00760"/>
    </source>
</evidence>
<dbReference type="Pfam" id="PF11638">
    <property type="entry name" value="DnaA_N"/>
    <property type="match status" value="1"/>
</dbReference>
<comment type="subcellular location">
    <subcellularLocation>
        <location evidence="8">Cytoplasm</location>
    </subcellularLocation>
</comment>
<gene>
    <name evidence="8" type="primary">dnaA</name>
    <name evidence="14" type="ORF">A2519_03530</name>
</gene>
<feature type="binding site" evidence="8">
    <location>
        <position position="142"/>
    </location>
    <ligand>
        <name>ATP</name>
        <dbReference type="ChEBI" id="CHEBI:30616"/>
    </ligand>
</feature>
<dbReference type="GO" id="GO:0005886">
    <property type="term" value="C:plasma membrane"/>
    <property type="evidence" value="ECO:0007669"/>
    <property type="project" value="TreeGrafter"/>
</dbReference>
<dbReference type="GO" id="GO:0006270">
    <property type="term" value="P:DNA replication initiation"/>
    <property type="evidence" value="ECO:0007669"/>
    <property type="project" value="UniProtKB-UniRule"/>
</dbReference>
<evidence type="ECO:0000256" key="2">
    <source>
        <dbReference type="ARBA" id="ARBA00022490"/>
    </source>
</evidence>
<dbReference type="InterPro" id="IPR001957">
    <property type="entry name" value="Chromosome_initiator_DnaA"/>
</dbReference>
<dbReference type="GO" id="GO:0006275">
    <property type="term" value="P:regulation of DNA replication"/>
    <property type="evidence" value="ECO:0007669"/>
    <property type="project" value="UniProtKB-UniRule"/>
</dbReference>
<proteinExistence type="inferred from homology"/>
<dbReference type="PRINTS" id="PR00051">
    <property type="entry name" value="DNAA"/>
</dbReference>
<dbReference type="PANTHER" id="PTHR30050">
    <property type="entry name" value="CHROMOSOMAL REPLICATION INITIATOR PROTEIN DNAA"/>
    <property type="match status" value="1"/>
</dbReference>
<dbReference type="AlphaFoldDB" id="A0A1F7FF88"/>
<dbReference type="SMART" id="SM00382">
    <property type="entry name" value="AAA"/>
    <property type="match status" value="1"/>
</dbReference>
<dbReference type="FunFam" id="3.40.50.300:FF:000668">
    <property type="entry name" value="Chromosomal replication initiator protein DnaA"/>
    <property type="match status" value="1"/>
</dbReference>
<dbReference type="Gene3D" id="1.10.8.60">
    <property type="match status" value="1"/>
</dbReference>
<feature type="region of interest" description="Domain I, interacts with DnaA modulators" evidence="8">
    <location>
        <begin position="1"/>
        <end position="87"/>
    </location>
</feature>
<name>A0A1F7FF88_UNCRA</name>
<dbReference type="InterPro" id="IPR003593">
    <property type="entry name" value="AAA+_ATPase"/>
</dbReference>
<dbReference type="Proteomes" id="UP000179243">
    <property type="component" value="Unassembled WGS sequence"/>
</dbReference>
<dbReference type="GO" id="GO:0005737">
    <property type="term" value="C:cytoplasm"/>
    <property type="evidence" value="ECO:0007669"/>
    <property type="project" value="UniProtKB-SubCell"/>
</dbReference>
<evidence type="ECO:0000256" key="10">
    <source>
        <dbReference type="RuleBase" id="RU000577"/>
    </source>
</evidence>
<feature type="binding site" evidence="8">
    <location>
        <position position="145"/>
    </location>
    <ligand>
        <name>ATP</name>
        <dbReference type="ChEBI" id="CHEBI:30616"/>
    </ligand>
</feature>
<dbReference type="Gene3D" id="3.30.300.180">
    <property type="match status" value="1"/>
</dbReference>
<dbReference type="SUPFAM" id="SSF52540">
    <property type="entry name" value="P-loop containing nucleoside triphosphate hydrolases"/>
    <property type="match status" value="1"/>
</dbReference>
<feature type="region of interest" description="Domain IV, binds dsDNA" evidence="8">
    <location>
        <begin position="315"/>
        <end position="434"/>
    </location>
</feature>
<evidence type="ECO:0000259" key="12">
    <source>
        <dbReference type="SMART" id="SM00382"/>
    </source>
</evidence>
<dbReference type="InterPro" id="IPR010921">
    <property type="entry name" value="Trp_repressor/repl_initiator"/>
</dbReference>
<evidence type="ECO:0000256" key="11">
    <source>
        <dbReference type="RuleBase" id="RU004227"/>
    </source>
</evidence>
<dbReference type="GO" id="GO:0005524">
    <property type="term" value="F:ATP binding"/>
    <property type="evidence" value="ECO:0007669"/>
    <property type="project" value="UniProtKB-UniRule"/>
</dbReference>
<dbReference type="InterPro" id="IPR020591">
    <property type="entry name" value="Chromosome_initiator_DnaA-like"/>
</dbReference>
<dbReference type="PANTHER" id="PTHR30050:SF2">
    <property type="entry name" value="CHROMOSOMAL REPLICATION INITIATOR PROTEIN DNAA"/>
    <property type="match status" value="1"/>
</dbReference>
<keyword evidence="3 8" id="KW-0235">DNA replication</keyword>
<dbReference type="GO" id="GO:0008289">
    <property type="term" value="F:lipid binding"/>
    <property type="evidence" value="ECO:0007669"/>
    <property type="project" value="UniProtKB-KW"/>
</dbReference>
<dbReference type="SUPFAM" id="SSF48295">
    <property type="entry name" value="TrpR-like"/>
    <property type="match status" value="1"/>
</dbReference>
<dbReference type="InterPro" id="IPR024633">
    <property type="entry name" value="DnaA_N_dom"/>
</dbReference>
<feature type="domain" description="AAA+ ATPase" evidence="12">
    <location>
        <begin position="131"/>
        <end position="267"/>
    </location>
</feature>
<comment type="domain">
    <text evidence="8">Domain I is involved in oligomerization and binding regulators, domain II is flexibile and of varying length in different bacteria, domain III forms the AAA+ region, while domain IV binds dsDNA.</text>
</comment>
<dbReference type="InterPro" id="IPR038454">
    <property type="entry name" value="DnaA_N_sf"/>
</dbReference>
<comment type="function">
    <text evidence="8 10">Plays an essential role in the initiation and regulation of chromosomal replication. ATP-DnaA binds to the origin of replication (oriC) to initiate formation of the DNA replication initiation complex once per cell cycle. Binds the DnaA box (a 9 base pair repeat at the origin) and separates the double-stranded (ds)DNA. Forms a right-handed helical filament on oriC DNA; dsDNA binds to the exterior of the filament while single-stranded (ss)DNA is stabiized in the filament's interior. The ATP-DnaA-oriC complex binds and stabilizes one strand of the AT-rich DNA unwinding element (DUE), permitting loading of DNA polymerase. After initiation quickly degrades to an ADP-DnaA complex that is not apt for DNA replication. Binds acidic phospholipids.</text>
</comment>
<dbReference type="SMART" id="SM00760">
    <property type="entry name" value="Bac_DnaA_C"/>
    <property type="match status" value="1"/>
</dbReference>
<dbReference type="HAMAP" id="MF_00377">
    <property type="entry name" value="DnaA_bact"/>
    <property type="match status" value="1"/>
</dbReference>
<dbReference type="InterPro" id="IPR027417">
    <property type="entry name" value="P-loop_NTPase"/>
</dbReference>
<dbReference type="EMBL" id="MFYX01000057">
    <property type="protein sequence ID" value="OGK05359.1"/>
    <property type="molecule type" value="Genomic_DNA"/>
</dbReference>
<dbReference type="CDD" id="cd06571">
    <property type="entry name" value="Bac_DnaA_C"/>
    <property type="match status" value="1"/>
</dbReference>
<dbReference type="Gene3D" id="3.40.50.300">
    <property type="entry name" value="P-loop containing nucleotide triphosphate hydrolases"/>
    <property type="match status" value="1"/>
</dbReference>
<evidence type="ECO:0000256" key="7">
    <source>
        <dbReference type="ARBA" id="ARBA00023125"/>
    </source>
</evidence>
<comment type="caution">
    <text evidence="8">Lacks conserved residue(s) required for the propagation of feature annotation.</text>
</comment>
<reference evidence="14 15" key="1">
    <citation type="journal article" date="2016" name="Nat. Commun.">
        <title>Thousands of microbial genomes shed light on interconnected biogeochemical processes in an aquifer system.</title>
        <authorList>
            <person name="Anantharaman K."/>
            <person name="Brown C.T."/>
            <person name="Hug L.A."/>
            <person name="Sharon I."/>
            <person name="Castelle C.J."/>
            <person name="Probst A.J."/>
            <person name="Thomas B.C."/>
            <person name="Singh A."/>
            <person name="Wilkins M.J."/>
            <person name="Karaoz U."/>
            <person name="Brodie E.L."/>
            <person name="Williams K.H."/>
            <person name="Hubbard S.S."/>
            <person name="Banfield J.F."/>
        </authorList>
    </citation>
    <scope>NUCLEOTIDE SEQUENCE [LARGE SCALE GENOMIC DNA]</scope>
</reference>
<evidence type="ECO:0000256" key="5">
    <source>
        <dbReference type="ARBA" id="ARBA00022840"/>
    </source>
</evidence>
<accession>A0A1F7FF88</accession>
<dbReference type="Gene3D" id="1.10.1750.10">
    <property type="match status" value="1"/>
</dbReference>
<dbReference type="Pfam" id="PF00308">
    <property type="entry name" value="Bac_DnaA"/>
    <property type="match status" value="1"/>
</dbReference>